<dbReference type="InterPro" id="IPR005828">
    <property type="entry name" value="MFS_sugar_transport-like"/>
</dbReference>
<evidence type="ECO:0000259" key="8">
    <source>
        <dbReference type="PROSITE" id="PS50850"/>
    </source>
</evidence>
<keyword evidence="6 7" id="KW-0472">Membrane</keyword>
<evidence type="ECO:0000313" key="10">
    <source>
        <dbReference type="RefSeq" id="XP_010242560.1"/>
    </source>
</evidence>
<evidence type="ECO:0000256" key="4">
    <source>
        <dbReference type="ARBA" id="ARBA00022692"/>
    </source>
</evidence>
<evidence type="ECO:0000256" key="1">
    <source>
        <dbReference type="ARBA" id="ARBA00004141"/>
    </source>
</evidence>
<dbReference type="GO" id="GO:0022857">
    <property type="term" value="F:transmembrane transporter activity"/>
    <property type="evidence" value="ECO:0000318"/>
    <property type="project" value="GO_Central"/>
</dbReference>
<evidence type="ECO:0000256" key="7">
    <source>
        <dbReference type="SAM" id="Phobius"/>
    </source>
</evidence>
<dbReference type="OMA" id="MDTIHTS"/>
<dbReference type="GO" id="GO:0055085">
    <property type="term" value="P:transmembrane transport"/>
    <property type="evidence" value="ECO:0000318"/>
    <property type="project" value="GO_Central"/>
</dbReference>
<feature type="transmembrane region" description="Helical" evidence="7">
    <location>
        <begin position="137"/>
        <end position="155"/>
    </location>
</feature>
<evidence type="ECO:0000313" key="11">
    <source>
        <dbReference type="RefSeq" id="XP_019051471.1"/>
    </source>
</evidence>
<evidence type="ECO:0000256" key="6">
    <source>
        <dbReference type="ARBA" id="ARBA00023136"/>
    </source>
</evidence>
<feature type="transmembrane region" description="Helical" evidence="7">
    <location>
        <begin position="380"/>
        <end position="400"/>
    </location>
</feature>
<feature type="transmembrane region" description="Helical" evidence="7">
    <location>
        <begin position="310"/>
        <end position="332"/>
    </location>
</feature>
<dbReference type="GO" id="GO:0051119">
    <property type="term" value="F:sugar transmembrane transporter activity"/>
    <property type="evidence" value="ECO:0007669"/>
    <property type="project" value="InterPro"/>
</dbReference>
<dbReference type="PANTHER" id="PTHR48021:SF21">
    <property type="entry name" value="SUGAR TRANSPORTER ERD6-LIKE 8"/>
    <property type="match status" value="1"/>
</dbReference>
<dbReference type="KEGG" id="nnu:104586884"/>
<dbReference type="GeneID" id="104586884"/>
<dbReference type="OrthoDB" id="6133115at2759"/>
<dbReference type="Pfam" id="PF00083">
    <property type="entry name" value="Sugar_tr"/>
    <property type="match status" value="2"/>
</dbReference>
<dbReference type="GO" id="GO:0016020">
    <property type="term" value="C:membrane"/>
    <property type="evidence" value="ECO:0000318"/>
    <property type="project" value="GO_Central"/>
</dbReference>
<keyword evidence="9" id="KW-1185">Reference proteome</keyword>
<keyword evidence="5 7" id="KW-1133">Transmembrane helix</keyword>
<dbReference type="InterPro" id="IPR020846">
    <property type="entry name" value="MFS_dom"/>
</dbReference>
<keyword evidence="3" id="KW-0762">Sugar transport</keyword>
<proteinExistence type="inferred from homology"/>
<dbReference type="InterPro" id="IPR036259">
    <property type="entry name" value="MFS_trans_sf"/>
</dbReference>
<dbReference type="PANTHER" id="PTHR48021">
    <property type="match status" value="1"/>
</dbReference>
<dbReference type="RefSeq" id="XP_019051471.1">
    <property type="nucleotide sequence ID" value="XM_019195926.1"/>
</dbReference>
<evidence type="ECO:0000256" key="2">
    <source>
        <dbReference type="ARBA" id="ARBA00010992"/>
    </source>
</evidence>
<dbReference type="RefSeq" id="XP_010242560.1">
    <property type="nucleotide sequence ID" value="XM_010244258.2"/>
</dbReference>
<dbReference type="CDD" id="cd17358">
    <property type="entry name" value="MFS_GLUT6_8_Class3_like"/>
    <property type="match status" value="1"/>
</dbReference>
<feature type="transmembrane region" description="Helical" evidence="7">
    <location>
        <begin position="80"/>
        <end position="100"/>
    </location>
</feature>
<evidence type="ECO:0000313" key="9">
    <source>
        <dbReference type="Proteomes" id="UP000189703"/>
    </source>
</evidence>
<keyword evidence="4 7" id="KW-0812">Transmembrane</keyword>
<dbReference type="Gene3D" id="1.20.1250.20">
    <property type="entry name" value="MFS general substrate transporter like domains"/>
    <property type="match status" value="2"/>
</dbReference>
<dbReference type="PROSITE" id="PS50850">
    <property type="entry name" value="MFS"/>
    <property type="match status" value="1"/>
</dbReference>
<gene>
    <name evidence="10 11" type="primary">LOC104586884</name>
</gene>
<dbReference type="AlphaFoldDB" id="A0A1U8Q0H9"/>
<dbReference type="InterPro" id="IPR050549">
    <property type="entry name" value="MFS_Trehalose_Transporter"/>
</dbReference>
<dbReference type="InterPro" id="IPR044775">
    <property type="entry name" value="MFS_ERD6/Tret1-like"/>
</dbReference>
<reference evidence="10 11" key="1">
    <citation type="submission" date="2025-04" db="UniProtKB">
        <authorList>
            <consortium name="RefSeq"/>
        </authorList>
    </citation>
    <scope>IDENTIFICATION</scope>
</reference>
<feature type="transmembrane region" description="Helical" evidence="7">
    <location>
        <begin position="344"/>
        <end position="368"/>
    </location>
</feature>
<feature type="transmembrane region" description="Helical" evidence="7">
    <location>
        <begin position="167"/>
        <end position="187"/>
    </location>
</feature>
<keyword evidence="3" id="KW-0813">Transport</keyword>
<dbReference type="STRING" id="4432.A0A1U8Q0H9"/>
<feature type="transmembrane region" description="Helical" evidence="7">
    <location>
        <begin position="107"/>
        <end position="125"/>
    </location>
</feature>
<feature type="transmembrane region" description="Helical" evidence="7">
    <location>
        <begin position="286"/>
        <end position="303"/>
    </location>
</feature>
<comment type="subcellular location">
    <subcellularLocation>
        <location evidence="1">Membrane</location>
        <topology evidence="1">Multi-pass membrane protein</topology>
    </subcellularLocation>
</comment>
<dbReference type="Proteomes" id="UP000189703">
    <property type="component" value="Unplaced"/>
</dbReference>
<feature type="transmembrane region" description="Helical" evidence="7">
    <location>
        <begin position="406"/>
        <end position="427"/>
    </location>
</feature>
<organism evidence="9 11">
    <name type="scientific">Nelumbo nucifera</name>
    <name type="common">Sacred lotus</name>
    <dbReference type="NCBI Taxonomy" id="4432"/>
    <lineage>
        <taxon>Eukaryota</taxon>
        <taxon>Viridiplantae</taxon>
        <taxon>Streptophyta</taxon>
        <taxon>Embryophyta</taxon>
        <taxon>Tracheophyta</taxon>
        <taxon>Spermatophyta</taxon>
        <taxon>Magnoliopsida</taxon>
        <taxon>Proteales</taxon>
        <taxon>Nelumbonaceae</taxon>
        <taxon>Nelumbo</taxon>
    </lineage>
</organism>
<dbReference type="SUPFAM" id="SSF103473">
    <property type="entry name" value="MFS general substrate transporter"/>
    <property type="match status" value="1"/>
</dbReference>
<dbReference type="PRINTS" id="PR00171">
    <property type="entry name" value="SUGRTRNSPORT"/>
</dbReference>
<comment type="similarity">
    <text evidence="2">Belongs to the major facilitator superfamily. Sugar transporter (TC 2.A.1.1) family.</text>
</comment>
<evidence type="ECO:0000256" key="5">
    <source>
        <dbReference type="ARBA" id="ARBA00022989"/>
    </source>
</evidence>
<feature type="domain" description="Major facilitator superfamily (MFS) profile" evidence="8">
    <location>
        <begin position="42"/>
        <end position="434"/>
    </location>
</feature>
<name>A0A1U8Q0H9_NELNU</name>
<protein>
    <submittedName>
        <fullName evidence="10 11">Sugar transporter ERD6-like 8 isoform X1</fullName>
    </submittedName>
</protein>
<accession>A0A1U8Q0H9</accession>
<feature type="transmembrane region" description="Helical" evidence="7">
    <location>
        <begin position="193"/>
        <end position="211"/>
    </location>
</feature>
<sequence length="447" mass="48152">MARNREVEHGNDVFMSQPLMGTQSEETESHVKHKGLRMVLLTTSVAVCGSFEFGSCVGYSAPTQFGIMKDIGLSLTEYSVFGSILNIGAVIGAMTSGHVADFIGRKGAMRMSSTICILGWLWIYLSRGAVSLDIGRFLMGYGIGILSYVVPVFIAEITPKNLRGALATANQLLIVIGISVSFTLGAFLTWRALALIGIVPCILLIVGLQFIPESPRWLAKVSRKREFESALRTLRGEGADISQEKCEIEVGVGLMVFQQLGGINAIVFYASQIFASAGFPPKVGNILYSLLQVVVTALGASLIDRAGRRPLLLVSASGLFLGSFLLGISFYLKASQLSLNWVPVLALSGVLVYIGSFSVGMGAVPWVIMSEIFPINLKGIAGSLVTLVNWLGSWLVSYTFNFLSVWSTYGAFFVYSAICAIGIGFIFKVVPETKGRTLEEIQASMNS</sequence>
<evidence type="ECO:0000256" key="3">
    <source>
        <dbReference type="ARBA" id="ARBA00022597"/>
    </source>
</evidence>
<dbReference type="eggNOG" id="KOG0254">
    <property type="taxonomic scope" value="Eukaryota"/>
</dbReference>
<dbReference type="InterPro" id="IPR003663">
    <property type="entry name" value="Sugar/inositol_transpt"/>
</dbReference>